<evidence type="ECO:0000256" key="1">
    <source>
        <dbReference type="ARBA" id="ARBA00006019"/>
    </source>
</evidence>
<dbReference type="AlphaFoldDB" id="A0A5J4X6X6"/>
<feature type="compositionally biased region" description="Low complexity" evidence="4">
    <location>
        <begin position="575"/>
        <end position="595"/>
    </location>
</feature>
<dbReference type="Gene3D" id="3.30.230.130">
    <property type="entry name" value="Cullin, Chain C, Domain 2"/>
    <property type="match status" value="1"/>
</dbReference>
<dbReference type="Proteomes" id="UP000324800">
    <property type="component" value="Unassembled WGS sequence"/>
</dbReference>
<dbReference type="Gene3D" id="1.10.10.10">
    <property type="entry name" value="Winged helix-like DNA-binding domain superfamily/Winged helix DNA-binding domain"/>
    <property type="match status" value="1"/>
</dbReference>
<dbReference type="InterPro" id="IPR016158">
    <property type="entry name" value="Cullin_homology"/>
</dbReference>
<name>A0A5J4X6X6_9EUKA</name>
<dbReference type="EMBL" id="SNRW01000262">
    <property type="protein sequence ID" value="KAA6402259.1"/>
    <property type="molecule type" value="Genomic_DNA"/>
</dbReference>
<dbReference type="InterPro" id="IPR036388">
    <property type="entry name" value="WH-like_DNA-bd_sf"/>
</dbReference>
<protein>
    <submittedName>
        <fullName evidence="6">Putative cullin C</fullName>
    </submittedName>
</protein>
<dbReference type="InterPro" id="IPR019559">
    <property type="entry name" value="Cullin_neddylation_domain"/>
</dbReference>
<dbReference type="SUPFAM" id="SSF75632">
    <property type="entry name" value="Cullin homology domain"/>
    <property type="match status" value="1"/>
</dbReference>
<comment type="caution">
    <text evidence="6">The sequence shown here is derived from an EMBL/GenBank/DDBJ whole genome shotgun (WGS) entry which is preliminary data.</text>
</comment>
<sequence length="738" mass="86021">MQKRVQSLNITSSKAWVRFRDEWRWAADFSRKIADFFLYLDKVYAQANHKHTTYNMIMIFFRESVLNKLRLKDDILPRALSEIEKLRNGQNADTDGIETYIQMLSKVSIESKDFYENMFEKSFLEKSKEFWLSESKQINSLSIGNYLDLVQKRLDEESSRCSQIMQPPTVLKAEQTLVVAMVQHHVQKIFEGENGLRWMFREGRTQEVRRLYRILSTQTDALDPLLNEFKKFILQQGEEVCKEKEGKVMSNEPFVEQFVTLKKRFTIFTDDAFMSIESGKADSNFLRALQDTLRKCLNQKPNAAKILAIYLDAKLIKASQQSETLDETLEKQVKDCLDIFELLEEKDIFEAHYKAGLGKRILQKRKQMGSLEQLVIDQLRTICGQQFTNMLEGMQQDMEKCDERAQEFKISLDEKRLKEKQQAKKGSQQSLLPEFEIFPVVLTSTYWPKQTPSRTTITLEMQSLSKLFEEFYQTKFRGRQLRWQHNLGISEIKFNTSKKIYDLDVTTFQMLVLLLYNNSDQISYADILAQTHIEPDDLAIVMETLISPKVKILLHVNYSQPYSNQSQNASQNKMQQSTSQSLLPSTSQSTTDLQSKGSTTSLSDSANESIIAISLSQESSSFEQTDIFSFNTNFTYSSKHLNLGHALLQREMDLDENEAGLPQKTDDDRQYLIDAIIVRTMKLKQKMDISELTKEVQRLLIQRFSPTARLISQRVDSLTEREYLERDKNDRHTFKYLP</sequence>
<evidence type="ECO:0000313" key="7">
    <source>
        <dbReference type="Proteomes" id="UP000324800"/>
    </source>
</evidence>
<dbReference type="Pfam" id="PF26557">
    <property type="entry name" value="Cullin_AB"/>
    <property type="match status" value="1"/>
</dbReference>
<dbReference type="InterPro" id="IPR001373">
    <property type="entry name" value="Cullin_N"/>
</dbReference>
<evidence type="ECO:0000256" key="2">
    <source>
        <dbReference type="PROSITE-ProRule" id="PRU00330"/>
    </source>
</evidence>
<dbReference type="Gene3D" id="1.20.1310.10">
    <property type="entry name" value="Cullin Repeats"/>
    <property type="match status" value="3"/>
</dbReference>
<proteinExistence type="inferred from homology"/>
<feature type="domain" description="Cullin family profile" evidence="5">
    <location>
        <begin position="302"/>
        <end position="546"/>
    </location>
</feature>
<evidence type="ECO:0000313" key="6">
    <source>
        <dbReference type="EMBL" id="KAA6402259.1"/>
    </source>
</evidence>
<evidence type="ECO:0000256" key="4">
    <source>
        <dbReference type="SAM" id="MobiDB-lite"/>
    </source>
</evidence>
<dbReference type="PANTHER" id="PTHR11932">
    <property type="entry name" value="CULLIN"/>
    <property type="match status" value="1"/>
</dbReference>
<dbReference type="PROSITE" id="PS50069">
    <property type="entry name" value="CULLIN_2"/>
    <property type="match status" value="1"/>
</dbReference>
<feature type="compositionally biased region" description="Polar residues" evidence="4">
    <location>
        <begin position="564"/>
        <end position="574"/>
    </location>
</feature>
<dbReference type="SMART" id="SM00182">
    <property type="entry name" value="CULLIN"/>
    <property type="match status" value="1"/>
</dbReference>
<dbReference type="SUPFAM" id="SSF46785">
    <property type="entry name" value="Winged helix' DNA-binding domain"/>
    <property type="match status" value="1"/>
</dbReference>
<organism evidence="6 7">
    <name type="scientific">Streblomastix strix</name>
    <dbReference type="NCBI Taxonomy" id="222440"/>
    <lineage>
        <taxon>Eukaryota</taxon>
        <taxon>Metamonada</taxon>
        <taxon>Preaxostyla</taxon>
        <taxon>Oxymonadida</taxon>
        <taxon>Streblomastigidae</taxon>
        <taxon>Streblomastix</taxon>
    </lineage>
</organism>
<comment type="similarity">
    <text evidence="1 2 3">Belongs to the cullin family.</text>
</comment>
<dbReference type="OrthoDB" id="27073at2759"/>
<dbReference type="InterPro" id="IPR016159">
    <property type="entry name" value="Cullin_repeat-like_dom_sf"/>
</dbReference>
<dbReference type="SUPFAM" id="SSF74788">
    <property type="entry name" value="Cullin repeat-like"/>
    <property type="match status" value="1"/>
</dbReference>
<accession>A0A5J4X6X6</accession>
<dbReference type="GO" id="GO:0006511">
    <property type="term" value="P:ubiquitin-dependent protein catabolic process"/>
    <property type="evidence" value="ECO:0007669"/>
    <property type="project" value="InterPro"/>
</dbReference>
<dbReference type="SMART" id="SM00884">
    <property type="entry name" value="Cullin_Nedd8"/>
    <property type="match status" value="1"/>
</dbReference>
<dbReference type="InterPro" id="IPR059120">
    <property type="entry name" value="Cullin-like_AB"/>
</dbReference>
<evidence type="ECO:0000259" key="5">
    <source>
        <dbReference type="PROSITE" id="PS50069"/>
    </source>
</evidence>
<dbReference type="InterPro" id="IPR036317">
    <property type="entry name" value="Cullin_homology_sf"/>
</dbReference>
<dbReference type="GO" id="GO:0031625">
    <property type="term" value="F:ubiquitin protein ligase binding"/>
    <property type="evidence" value="ECO:0007669"/>
    <property type="project" value="InterPro"/>
</dbReference>
<dbReference type="Pfam" id="PF10557">
    <property type="entry name" value="Cullin_Nedd8"/>
    <property type="match status" value="1"/>
</dbReference>
<dbReference type="InterPro" id="IPR036390">
    <property type="entry name" value="WH_DNA-bd_sf"/>
</dbReference>
<dbReference type="InterPro" id="IPR045093">
    <property type="entry name" value="Cullin"/>
</dbReference>
<evidence type="ECO:0000256" key="3">
    <source>
        <dbReference type="RuleBase" id="RU003829"/>
    </source>
</evidence>
<reference evidence="6 7" key="1">
    <citation type="submission" date="2019-03" db="EMBL/GenBank/DDBJ databases">
        <title>Single cell metagenomics reveals metabolic interactions within the superorganism composed of flagellate Streblomastix strix and complex community of Bacteroidetes bacteria on its surface.</title>
        <authorList>
            <person name="Treitli S.C."/>
            <person name="Kolisko M."/>
            <person name="Husnik F."/>
            <person name="Keeling P."/>
            <person name="Hampl V."/>
        </authorList>
    </citation>
    <scope>NUCLEOTIDE SEQUENCE [LARGE SCALE GENOMIC DNA]</scope>
    <source>
        <strain evidence="6">ST1C</strain>
    </source>
</reference>
<dbReference type="Pfam" id="PF00888">
    <property type="entry name" value="Cullin"/>
    <property type="match status" value="1"/>
</dbReference>
<gene>
    <name evidence="6" type="ORF">EZS28_002221</name>
</gene>
<feature type="region of interest" description="Disordered" evidence="4">
    <location>
        <begin position="564"/>
        <end position="602"/>
    </location>
</feature>